<dbReference type="EMBL" id="GBRH01242561">
    <property type="protein sequence ID" value="JAD55334.1"/>
    <property type="molecule type" value="Transcribed_RNA"/>
</dbReference>
<evidence type="ECO:0000313" key="1">
    <source>
        <dbReference type="EMBL" id="JAD55334.1"/>
    </source>
</evidence>
<sequence length="24" mass="2322">MMAGVSTTPATAAVPVLDKADCTA</sequence>
<reference evidence="1" key="2">
    <citation type="journal article" date="2015" name="Data Brief">
        <title>Shoot transcriptome of the giant reed, Arundo donax.</title>
        <authorList>
            <person name="Barrero R.A."/>
            <person name="Guerrero F.D."/>
            <person name="Moolhuijzen P."/>
            <person name="Goolsby J.A."/>
            <person name="Tidwell J."/>
            <person name="Bellgard S.E."/>
            <person name="Bellgard M.I."/>
        </authorList>
    </citation>
    <scope>NUCLEOTIDE SEQUENCE</scope>
    <source>
        <tissue evidence="1">Shoot tissue taken approximately 20 cm above the soil surface</tissue>
    </source>
</reference>
<protein>
    <submittedName>
        <fullName evidence="1">Uncharacterized protein</fullName>
    </submittedName>
</protein>
<reference evidence="1" key="1">
    <citation type="submission" date="2014-09" db="EMBL/GenBank/DDBJ databases">
        <authorList>
            <person name="Magalhaes I.L.F."/>
            <person name="Oliveira U."/>
            <person name="Santos F.R."/>
            <person name="Vidigal T.H.D.A."/>
            <person name="Brescovit A.D."/>
            <person name="Santos A.J."/>
        </authorList>
    </citation>
    <scope>NUCLEOTIDE SEQUENCE</scope>
    <source>
        <tissue evidence="1">Shoot tissue taken approximately 20 cm above the soil surface</tissue>
    </source>
</reference>
<proteinExistence type="predicted"/>
<name>A0A0A9AUA4_ARUDO</name>
<organism evidence="1">
    <name type="scientific">Arundo donax</name>
    <name type="common">Giant reed</name>
    <name type="synonym">Donax arundinaceus</name>
    <dbReference type="NCBI Taxonomy" id="35708"/>
    <lineage>
        <taxon>Eukaryota</taxon>
        <taxon>Viridiplantae</taxon>
        <taxon>Streptophyta</taxon>
        <taxon>Embryophyta</taxon>
        <taxon>Tracheophyta</taxon>
        <taxon>Spermatophyta</taxon>
        <taxon>Magnoliopsida</taxon>
        <taxon>Liliopsida</taxon>
        <taxon>Poales</taxon>
        <taxon>Poaceae</taxon>
        <taxon>PACMAD clade</taxon>
        <taxon>Arundinoideae</taxon>
        <taxon>Arundineae</taxon>
        <taxon>Arundo</taxon>
    </lineage>
</organism>
<accession>A0A0A9AUA4</accession>
<dbReference type="AlphaFoldDB" id="A0A0A9AUA4"/>